<evidence type="ECO:0000313" key="2">
    <source>
        <dbReference type="Proteomes" id="UP000192536"/>
    </source>
</evidence>
<dbReference type="EMBL" id="MRWE01000011">
    <property type="protein sequence ID" value="ORJ25875.1"/>
    <property type="molecule type" value="Genomic_DNA"/>
</dbReference>
<dbReference type="RefSeq" id="WP_017493219.1">
    <property type="nucleotide sequence ID" value="NZ_CP049603.1"/>
</dbReference>
<evidence type="ECO:0000313" key="1">
    <source>
        <dbReference type="EMBL" id="ORJ25875.1"/>
    </source>
</evidence>
<sequence>MPKTALFSEKTTAIEGVLIPASSLAQSKRIQSLLQQAQHHAAKIIKQANADAVLLRDSARSAGYQAGLMISIKSVAEYLDNNQSIYQSFCNKAHESVVANLRQALGKPEIFPQLLQEWIAETSPVDAISPLFVLIPETSHREKMGLLSFIQSIWKGAVIIEQHRENRFVVKYGNSLAEFSPEVWIAQQKIDTSFTQQLERDCESLSQQAKQQLLNELSKRLVKT</sequence>
<dbReference type="STRING" id="1646377.BS640_08270"/>
<accession>A0A1X0WGH8</accession>
<protein>
    <recommendedName>
        <fullName evidence="3">Oxygen-regulated invasion protein OrgB</fullName>
    </recommendedName>
</protein>
<reference evidence="1 2" key="1">
    <citation type="journal article" date="2017" name="Int. J. Syst. Evol. Microbiol.">
        <title>Rouxiella badensis sp. nov. and Rouxiella silvae sp. nov. isolated from peat bog soil in Germany and emendation of the genus description.</title>
        <authorList>
            <person name="Le Fleche-Mateos A."/>
            <person name="Kugler J.H."/>
            <person name="Hansen S.H."/>
            <person name="Syldatk C."/>
            <person name="Hausmann R."/>
            <person name="Lomprez F."/>
            <person name="Vandenbogaert M."/>
            <person name="Manuguerra J.C."/>
            <person name="Grimont P.A."/>
        </authorList>
    </citation>
    <scope>NUCLEOTIDE SEQUENCE [LARGE SCALE GENOMIC DNA]</scope>
    <source>
        <strain evidence="1 2">DSM 100043</strain>
    </source>
</reference>
<dbReference type="AlphaFoldDB" id="A0A1X0WGH8"/>
<keyword evidence="2" id="KW-1185">Reference proteome</keyword>
<evidence type="ECO:0008006" key="3">
    <source>
        <dbReference type="Google" id="ProtNLM"/>
    </source>
</evidence>
<comment type="caution">
    <text evidence="1">The sequence shown here is derived from an EMBL/GenBank/DDBJ whole genome shotgun (WGS) entry which is preliminary data.</text>
</comment>
<dbReference type="Proteomes" id="UP000192536">
    <property type="component" value="Unassembled WGS sequence"/>
</dbReference>
<organism evidence="1 2">
    <name type="scientific">Rouxiella badensis</name>
    <dbReference type="NCBI Taxonomy" id="1646377"/>
    <lineage>
        <taxon>Bacteria</taxon>
        <taxon>Pseudomonadati</taxon>
        <taxon>Pseudomonadota</taxon>
        <taxon>Gammaproteobacteria</taxon>
        <taxon>Enterobacterales</taxon>
        <taxon>Yersiniaceae</taxon>
        <taxon>Rouxiella</taxon>
    </lineage>
</organism>
<proteinExistence type="predicted"/>
<name>A0A1X0WGH8_9GAMM</name>
<gene>
    <name evidence="1" type="ORF">BS640_08270</name>
</gene>